<proteinExistence type="predicted"/>
<dbReference type="Pfam" id="PF02452">
    <property type="entry name" value="PemK_toxin"/>
    <property type="match status" value="1"/>
</dbReference>
<dbReference type="InterPro" id="IPR011067">
    <property type="entry name" value="Plasmid_toxin/cell-grow_inhib"/>
</dbReference>
<dbReference type="STRING" id="582675.SAMN05192565_11731"/>
<keyword evidence="2" id="KW-1185">Reference proteome</keyword>
<dbReference type="EMBL" id="FOPM01000017">
    <property type="protein sequence ID" value="SFG92136.1"/>
    <property type="molecule type" value="Genomic_DNA"/>
</dbReference>
<protein>
    <submittedName>
        <fullName evidence="1">mRNA interferase MazF</fullName>
    </submittedName>
</protein>
<dbReference type="Proteomes" id="UP000199229">
    <property type="component" value="Unassembled WGS sequence"/>
</dbReference>
<dbReference type="OrthoDB" id="9813449at2"/>
<reference evidence="2" key="1">
    <citation type="submission" date="2016-10" db="EMBL/GenBank/DDBJ databases">
        <authorList>
            <person name="Varghese N."/>
            <person name="Submissions S."/>
        </authorList>
    </citation>
    <scope>NUCLEOTIDE SEQUENCE [LARGE SCALE GENOMIC DNA]</scope>
    <source>
        <strain evidence="2">Gh-105</strain>
    </source>
</reference>
<organism evidence="1 2">
    <name type="scientific">Methylobacterium gossipiicola</name>
    <dbReference type="NCBI Taxonomy" id="582675"/>
    <lineage>
        <taxon>Bacteria</taxon>
        <taxon>Pseudomonadati</taxon>
        <taxon>Pseudomonadota</taxon>
        <taxon>Alphaproteobacteria</taxon>
        <taxon>Hyphomicrobiales</taxon>
        <taxon>Methylobacteriaceae</taxon>
        <taxon>Methylobacterium</taxon>
    </lineage>
</organism>
<dbReference type="Gene3D" id="2.30.30.110">
    <property type="match status" value="1"/>
</dbReference>
<dbReference type="AlphaFoldDB" id="A0A1I2VWP4"/>
<accession>A0A1I2VWP4</accession>
<sequence length="118" mass="12369">MRTSDPSAPAAGTVVVVPFPYSDRLAEKRRPAVVISGPAVAEAGFVWIAMITSARHEIRGGDLPIPDLEAAGLDVASMVRPSKIACIEPSRILRRIGALSVPAAEAVFEAVRSRIGPA</sequence>
<evidence type="ECO:0000313" key="2">
    <source>
        <dbReference type="Proteomes" id="UP000199229"/>
    </source>
</evidence>
<gene>
    <name evidence="1" type="ORF">SAMN05192565_11731</name>
</gene>
<dbReference type="InterPro" id="IPR003477">
    <property type="entry name" value="PemK-like"/>
</dbReference>
<dbReference type="GO" id="GO:0003677">
    <property type="term" value="F:DNA binding"/>
    <property type="evidence" value="ECO:0007669"/>
    <property type="project" value="InterPro"/>
</dbReference>
<dbReference type="SUPFAM" id="SSF50118">
    <property type="entry name" value="Cell growth inhibitor/plasmid maintenance toxic component"/>
    <property type="match status" value="1"/>
</dbReference>
<name>A0A1I2VWP4_9HYPH</name>
<dbReference type="RefSeq" id="WP_091973125.1">
    <property type="nucleotide sequence ID" value="NZ_FOPM01000017.1"/>
</dbReference>
<evidence type="ECO:0000313" key="1">
    <source>
        <dbReference type="EMBL" id="SFG92136.1"/>
    </source>
</evidence>